<gene>
    <name evidence="1" type="ORF">EUGRSUZ_L03380</name>
</gene>
<name>A0AAD9T850_EUCGR</name>
<dbReference type="Proteomes" id="UP000030711">
    <property type="component" value="Unassembled WGS sequence"/>
</dbReference>
<evidence type="ECO:0000313" key="1">
    <source>
        <dbReference type="EMBL" id="KAK2631120.1"/>
    </source>
</evidence>
<dbReference type="EMBL" id="MU851020">
    <property type="protein sequence ID" value="KAK2631120.1"/>
    <property type="molecule type" value="Genomic_DNA"/>
</dbReference>
<keyword evidence="2" id="KW-1185">Reference proteome</keyword>
<comment type="caution">
    <text evidence="1">The sequence shown here is derived from an EMBL/GenBank/DDBJ whole genome shotgun (WGS) entry which is preliminary data.</text>
</comment>
<proteinExistence type="predicted"/>
<evidence type="ECO:0000313" key="2">
    <source>
        <dbReference type="Proteomes" id="UP000030711"/>
    </source>
</evidence>
<reference evidence="1 2" key="1">
    <citation type="journal article" date="2014" name="Nature">
        <title>The genome of Eucalyptus grandis.</title>
        <authorList>
            <person name="Myburg A.A."/>
            <person name="Grattapaglia D."/>
            <person name="Tuskan G.A."/>
            <person name="Hellsten U."/>
            <person name="Hayes R.D."/>
            <person name="Grimwood J."/>
            <person name="Jenkins J."/>
            <person name="Lindquist E."/>
            <person name="Tice H."/>
            <person name="Bauer D."/>
            <person name="Goodstein D.M."/>
            <person name="Dubchak I."/>
            <person name="Poliakov A."/>
            <person name="Mizrachi E."/>
            <person name="Kullan A.R."/>
            <person name="Hussey S.G."/>
            <person name="Pinard D."/>
            <person name="van der Merwe K."/>
            <person name="Singh P."/>
            <person name="van Jaarsveld I."/>
            <person name="Silva-Junior O.B."/>
            <person name="Togawa R.C."/>
            <person name="Pappas M.R."/>
            <person name="Faria D.A."/>
            <person name="Sansaloni C.P."/>
            <person name="Petroli C.D."/>
            <person name="Yang X."/>
            <person name="Ranjan P."/>
            <person name="Tschaplinski T.J."/>
            <person name="Ye C.Y."/>
            <person name="Li T."/>
            <person name="Sterck L."/>
            <person name="Vanneste K."/>
            <person name="Murat F."/>
            <person name="Soler M."/>
            <person name="Clemente H.S."/>
            <person name="Saidi N."/>
            <person name="Cassan-Wang H."/>
            <person name="Dunand C."/>
            <person name="Hefer C.A."/>
            <person name="Bornberg-Bauer E."/>
            <person name="Kersting A.R."/>
            <person name="Vining K."/>
            <person name="Amarasinghe V."/>
            <person name="Ranik M."/>
            <person name="Naithani S."/>
            <person name="Elser J."/>
            <person name="Boyd A.E."/>
            <person name="Liston A."/>
            <person name="Spatafora J.W."/>
            <person name="Dharmwardhana P."/>
            <person name="Raja R."/>
            <person name="Sullivan C."/>
            <person name="Romanel E."/>
            <person name="Alves-Ferreira M."/>
            <person name="Kulheim C."/>
            <person name="Foley W."/>
            <person name="Carocha V."/>
            <person name="Paiva J."/>
            <person name="Kudrna D."/>
            <person name="Brommonschenkel S.H."/>
            <person name="Pasquali G."/>
            <person name="Byrne M."/>
            <person name="Rigault P."/>
            <person name="Tibbits J."/>
            <person name="Spokevicius A."/>
            <person name="Jones R.C."/>
            <person name="Steane D.A."/>
            <person name="Vaillancourt R.E."/>
            <person name="Potts B.M."/>
            <person name="Joubert F."/>
            <person name="Barry K."/>
            <person name="Pappas G.J."/>
            <person name="Strauss S.H."/>
            <person name="Jaiswal P."/>
            <person name="Grima-Pettenati J."/>
            <person name="Salse J."/>
            <person name="Van de Peer Y."/>
            <person name="Rokhsar D.S."/>
            <person name="Schmutz J."/>
        </authorList>
    </citation>
    <scope>NUCLEOTIDE SEQUENCE [LARGE SCALE GENOMIC DNA]</scope>
    <source>
        <strain evidence="2">cv. BRASUZ1</strain>
        <tissue evidence="1">Leaf extractions</tissue>
    </source>
</reference>
<sequence>MVDILRQIQTIISLHIYSHNDSLTIFYMSHNNELTQPQNSTTFNIVLSLNLITLRKSKIQAKTIFLTKPASAKKELKVAVN</sequence>
<organism evidence="1 2">
    <name type="scientific">Eucalyptus grandis</name>
    <name type="common">Flooded gum</name>
    <dbReference type="NCBI Taxonomy" id="71139"/>
    <lineage>
        <taxon>Eukaryota</taxon>
        <taxon>Viridiplantae</taxon>
        <taxon>Streptophyta</taxon>
        <taxon>Embryophyta</taxon>
        <taxon>Tracheophyta</taxon>
        <taxon>Spermatophyta</taxon>
        <taxon>Magnoliopsida</taxon>
        <taxon>eudicotyledons</taxon>
        <taxon>Gunneridae</taxon>
        <taxon>Pentapetalae</taxon>
        <taxon>rosids</taxon>
        <taxon>malvids</taxon>
        <taxon>Myrtales</taxon>
        <taxon>Myrtaceae</taxon>
        <taxon>Myrtoideae</taxon>
        <taxon>Eucalypteae</taxon>
        <taxon>Eucalyptus</taxon>
    </lineage>
</organism>
<dbReference type="AlphaFoldDB" id="A0AAD9T850"/>
<protein>
    <submittedName>
        <fullName evidence="1">Uncharacterized protein</fullName>
    </submittedName>
</protein>
<accession>A0AAD9T850</accession>